<dbReference type="PROSITE" id="PS51186">
    <property type="entry name" value="GNAT"/>
    <property type="match status" value="2"/>
</dbReference>
<dbReference type="InterPro" id="IPR050832">
    <property type="entry name" value="Bact_Acetyltransf"/>
</dbReference>
<name>A0A0F0H031_LENAE</name>
<feature type="domain" description="N-acetyltransferase" evidence="3">
    <location>
        <begin position="190"/>
        <end position="323"/>
    </location>
</feature>
<dbReference type="RefSeq" id="WP_045312158.1">
    <property type="nucleotide sequence ID" value="NZ_JYJG01000093.1"/>
</dbReference>
<evidence type="ECO:0000256" key="2">
    <source>
        <dbReference type="ARBA" id="ARBA00023315"/>
    </source>
</evidence>
<sequence>MGDIDIEELDFAGAPETDQRALFDLQVIWWTSAMPSRELPDFTGWARRMPIPDLHWGAPRFVVARENGRIVGYANGHLPPTENTHLVSGIVVVDPGRRGRGIGTALLRFALRLADREVAEASWIPGGGAGEQWAVRRGFTLINALTIQELVLTDPLPAVGEVPSGYRLAHWTGRAPDELLDAYVDALGAMSDQPLGDRSIEPFTHTREQVRQEEDELLARGVEEWVVLALHGDEAAGVTVLRRSLARPSVGQQRHTGVLSAYRGKGLGRLIKAHLLRQLTGIESVETETDSTNDHMRRINHSLGYTDRLTTVNLSARVADLLR</sequence>
<keyword evidence="2" id="KW-0012">Acyltransferase</keyword>
<gene>
    <name evidence="4" type="ORF">UK23_15210</name>
</gene>
<dbReference type="PATRIC" id="fig|68170.10.peg.3348"/>
<dbReference type="AlphaFoldDB" id="A0A0F0H031"/>
<evidence type="ECO:0000259" key="3">
    <source>
        <dbReference type="PROSITE" id="PS51186"/>
    </source>
</evidence>
<organism evidence="4 5">
    <name type="scientific">Lentzea aerocolonigenes</name>
    <name type="common">Lechevalieria aerocolonigenes</name>
    <name type="synonym">Saccharothrix aerocolonigenes</name>
    <dbReference type="NCBI Taxonomy" id="68170"/>
    <lineage>
        <taxon>Bacteria</taxon>
        <taxon>Bacillati</taxon>
        <taxon>Actinomycetota</taxon>
        <taxon>Actinomycetes</taxon>
        <taxon>Pseudonocardiales</taxon>
        <taxon>Pseudonocardiaceae</taxon>
        <taxon>Lentzea</taxon>
    </lineage>
</organism>
<dbReference type="SUPFAM" id="SSF55729">
    <property type="entry name" value="Acyl-CoA N-acyltransferases (Nat)"/>
    <property type="match status" value="1"/>
</dbReference>
<dbReference type="EMBL" id="JYJG01000093">
    <property type="protein sequence ID" value="KJK49069.1"/>
    <property type="molecule type" value="Genomic_DNA"/>
</dbReference>
<protein>
    <recommendedName>
        <fullName evidence="3">N-acetyltransferase domain-containing protein</fullName>
    </recommendedName>
</protein>
<feature type="domain" description="N-acetyltransferase" evidence="3">
    <location>
        <begin position="9"/>
        <end position="157"/>
    </location>
</feature>
<dbReference type="InterPro" id="IPR000182">
    <property type="entry name" value="GNAT_dom"/>
</dbReference>
<dbReference type="InterPro" id="IPR016181">
    <property type="entry name" value="Acyl_CoA_acyltransferase"/>
</dbReference>
<keyword evidence="1" id="KW-0808">Transferase</keyword>
<dbReference type="PANTHER" id="PTHR43877">
    <property type="entry name" value="AMINOALKYLPHOSPHONATE N-ACETYLTRANSFERASE-RELATED-RELATED"/>
    <property type="match status" value="1"/>
</dbReference>
<reference evidence="4 5" key="1">
    <citation type="submission" date="2015-02" db="EMBL/GenBank/DDBJ databases">
        <authorList>
            <person name="Ju K.-S."/>
            <person name="Doroghazi J.R."/>
            <person name="Metcalf W."/>
        </authorList>
    </citation>
    <scope>NUCLEOTIDE SEQUENCE [LARGE SCALE GENOMIC DNA]</scope>
    <source>
        <strain evidence="4 5">NRRL B-16140</strain>
    </source>
</reference>
<dbReference type="Pfam" id="PF00583">
    <property type="entry name" value="Acetyltransf_1"/>
    <property type="match status" value="2"/>
</dbReference>
<evidence type="ECO:0000313" key="5">
    <source>
        <dbReference type="Proteomes" id="UP000033393"/>
    </source>
</evidence>
<dbReference type="Proteomes" id="UP000033393">
    <property type="component" value="Unassembled WGS sequence"/>
</dbReference>
<comment type="caution">
    <text evidence="4">The sequence shown here is derived from an EMBL/GenBank/DDBJ whole genome shotgun (WGS) entry which is preliminary data.</text>
</comment>
<proteinExistence type="predicted"/>
<accession>A0A0F0H031</accession>
<dbReference type="CDD" id="cd04301">
    <property type="entry name" value="NAT_SF"/>
    <property type="match status" value="1"/>
</dbReference>
<evidence type="ECO:0000313" key="4">
    <source>
        <dbReference type="EMBL" id="KJK49069.1"/>
    </source>
</evidence>
<dbReference type="OrthoDB" id="4119890at2"/>
<evidence type="ECO:0000256" key="1">
    <source>
        <dbReference type="ARBA" id="ARBA00022679"/>
    </source>
</evidence>
<keyword evidence="5" id="KW-1185">Reference proteome</keyword>
<dbReference type="GO" id="GO:0016747">
    <property type="term" value="F:acyltransferase activity, transferring groups other than amino-acyl groups"/>
    <property type="evidence" value="ECO:0007669"/>
    <property type="project" value="InterPro"/>
</dbReference>
<dbReference type="Gene3D" id="3.40.630.30">
    <property type="match status" value="1"/>
</dbReference>